<protein>
    <submittedName>
        <fullName evidence="5">Biotin-dependent carboxyltransferase family protein</fullName>
    </submittedName>
</protein>
<accession>A0ABU9QLI5</accession>
<keyword evidence="1" id="KW-0547">Nucleotide-binding</keyword>
<dbReference type="PANTHER" id="PTHR43309">
    <property type="entry name" value="5-OXOPROLINASE SUBUNIT C"/>
    <property type="match status" value="1"/>
</dbReference>
<sequence length="330" mass="35185">MIEVKSNGALNLVVDAGRMECMPMGVSIGGPLDALSCRLANIMVGNTQDAAAIEIGIFPFRVEFQIDALIAVTGAPGAAKVGSRSLAPYWCRWVSAGDTLSIEPPAKGGRTYIGVAGGIAVSEVLGSRSTDLRAGIGGMNGRGLKRGDVLPVGKSLNSPNRGSHGNGTDFGIAPQAVKNLFSELSGNTVQLRCVAAAEHKDFSYEATQRFMHEPYTVRPESNRMGYRLEGERLDLVVQRELFSHGIVPGTVQVPPSGQPIIQLADANTCGGYPKIATVIEADLWKLGQVCAGMHLHFKMLGEDDALAALRDDHMEVLSLRRDIELMAGRF</sequence>
<evidence type="ECO:0000313" key="5">
    <source>
        <dbReference type="EMBL" id="MEM5290289.1"/>
    </source>
</evidence>
<reference evidence="5 6" key="1">
    <citation type="submission" date="2024-01" db="EMBL/GenBank/DDBJ databases">
        <title>The diversity of rhizobia nodulating Mimosa spp. in eleven states of Brazil covering several biomes is determined by host plant, location, and edaphic factors.</title>
        <authorList>
            <person name="Rouws L."/>
            <person name="Barauna A."/>
            <person name="Beukes C."/>
            <person name="De Faria S.M."/>
            <person name="Gross E."/>
            <person name="Dos Reis Junior F.B."/>
            <person name="Simon M."/>
            <person name="Maluk M."/>
            <person name="Odee D.W."/>
            <person name="Kenicer G."/>
            <person name="Young J.P.W."/>
            <person name="Reis V.M."/>
            <person name="Zilli J."/>
            <person name="James E.K."/>
        </authorList>
    </citation>
    <scope>NUCLEOTIDE SEQUENCE [LARGE SCALE GENOMIC DNA]</scope>
    <source>
        <strain evidence="5 6">JPY77</strain>
    </source>
</reference>
<comment type="caution">
    <text evidence="5">The sequence shown here is derived from an EMBL/GenBank/DDBJ whole genome shotgun (WGS) entry which is preliminary data.</text>
</comment>
<organism evidence="5 6">
    <name type="scientific">Paraburkholderia sabiae</name>
    <dbReference type="NCBI Taxonomy" id="273251"/>
    <lineage>
        <taxon>Bacteria</taxon>
        <taxon>Pseudomonadati</taxon>
        <taxon>Pseudomonadota</taxon>
        <taxon>Betaproteobacteria</taxon>
        <taxon>Burkholderiales</taxon>
        <taxon>Burkholderiaceae</taxon>
        <taxon>Paraburkholderia</taxon>
    </lineage>
</organism>
<keyword evidence="6" id="KW-1185">Reference proteome</keyword>
<dbReference type="NCBIfam" id="TIGR00724">
    <property type="entry name" value="urea_amlyse_rel"/>
    <property type="match status" value="1"/>
</dbReference>
<dbReference type="SUPFAM" id="SSF50891">
    <property type="entry name" value="Cyclophilin-like"/>
    <property type="match status" value="1"/>
</dbReference>
<evidence type="ECO:0000256" key="2">
    <source>
        <dbReference type="ARBA" id="ARBA00022801"/>
    </source>
</evidence>
<dbReference type="Proteomes" id="UP001494588">
    <property type="component" value="Unassembled WGS sequence"/>
</dbReference>
<dbReference type="EMBL" id="JAZHGC010000034">
    <property type="protein sequence ID" value="MEM5290289.1"/>
    <property type="molecule type" value="Genomic_DNA"/>
</dbReference>
<dbReference type="InterPro" id="IPR003778">
    <property type="entry name" value="CT_A_B"/>
</dbReference>
<dbReference type="InterPro" id="IPR029000">
    <property type="entry name" value="Cyclophilin-like_dom_sf"/>
</dbReference>
<feature type="domain" description="Carboxyltransferase" evidence="4">
    <location>
        <begin position="23"/>
        <end position="315"/>
    </location>
</feature>
<evidence type="ECO:0000256" key="3">
    <source>
        <dbReference type="ARBA" id="ARBA00022840"/>
    </source>
</evidence>
<dbReference type="SMART" id="SM00797">
    <property type="entry name" value="AHS2"/>
    <property type="match status" value="1"/>
</dbReference>
<dbReference type="InterPro" id="IPR052708">
    <property type="entry name" value="PxpC"/>
</dbReference>
<dbReference type="PANTHER" id="PTHR43309:SF3">
    <property type="entry name" value="5-OXOPROLINASE SUBUNIT C"/>
    <property type="match status" value="1"/>
</dbReference>
<name>A0ABU9QLI5_9BURK</name>
<keyword evidence="3" id="KW-0067">ATP-binding</keyword>
<gene>
    <name evidence="5" type="ORF">V4C55_31655</name>
</gene>
<evidence type="ECO:0000313" key="6">
    <source>
        <dbReference type="Proteomes" id="UP001494588"/>
    </source>
</evidence>
<dbReference type="RefSeq" id="WP_201658846.1">
    <property type="nucleotide sequence ID" value="NZ_CAJHCS010000032.1"/>
</dbReference>
<proteinExistence type="predicted"/>
<dbReference type="Pfam" id="PF02626">
    <property type="entry name" value="CT_A_B"/>
    <property type="match status" value="1"/>
</dbReference>
<evidence type="ECO:0000259" key="4">
    <source>
        <dbReference type="SMART" id="SM00797"/>
    </source>
</evidence>
<evidence type="ECO:0000256" key="1">
    <source>
        <dbReference type="ARBA" id="ARBA00022741"/>
    </source>
</evidence>
<keyword evidence="2" id="KW-0378">Hydrolase</keyword>
<dbReference type="Gene3D" id="2.40.100.10">
    <property type="entry name" value="Cyclophilin-like"/>
    <property type="match status" value="1"/>
</dbReference>